<accession>A0A0H3K521</accession>
<comment type="similarity">
    <text evidence="2 9">Belongs to the RecN family.</text>
</comment>
<dbReference type="AlphaFoldDB" id="A0A0H3K521"/>
<feature type="region of interest" description="Disordered" evidence="10">
    <location>
        <begin position="566"/>
        <end position="588"/>
    </location>
</feature>
<name>A0A0H3K521_SYNP6</name>
<protein>
    <recommendedName>
        <fullName evidence="3 9">DNA repair protein RecN</fullName>
    </recommendedName>
    <alternativeName>
        <fullName evidence="8 9">Recombination protein N</fullName>
    </alternativeName>
</protein>
<proteinExistence type="inferred from homology"/>
<evidence type="ECO:0000256" key="3">
    <source>
        <dbReference type="ARBA" id="ARBA00021315"/>
    </source>
</evidence>
<sequence>MTGREQAMLQSLRIENFALIDQLELELGQGLHVLTGETGAGKSILLDAIDCVLGGKPGGRPIRSGCDRALLEATFALSPDLATWLQEQAIEAIEDSLICSRELVQSSNGLRSRSRVNGVLVNRQQLAELRRHLVEITAQGQTVALGQTAQQRDWLDSFGGESLAKQRQGVALAYAAYREAAQTLETRRQSDRDRLRQQDLDRFQLEELTQAELSDPEELTQLSQERDRLAHVAELQQQSYRVYQALDQSEEAGSACDRLGEAEQGLTQMVVFDPSLQPWLQLLQEAIAQVQEVSRQLYRYGEGLESDPDRLAAVGDRIQLLKQLCRKYGPELKDAIAYQQELQQRLADDNDENQSLEYWEAELAQRQQTLIEESACLTALRQATAQTLEQKLIAELAPLAMERVRFQVELQPLSEPGPTGAEQVCFRFSPNPGEPLQPLSETASGGEMSRFLLALKLCFSEADPVGTLVFDEIDAGVSGRVSQAIAEKLQQLGRRHQVLCVTHQPLIAALADHHYRVRKQVSGDRTHVELEALRDRDQRRQELAELAGGNSAEEAISFADSLLKQAEASGPASTAKPNTNKPKRATKR</sequence>
<evidence type="ECO:0000256" key="4">
    <source>
        <dbReference type="ARBA" id="ARBA00022741"/>
    </source>
</evidence>
<evidence type="ECO:0000259" key="11">
    <source>
        <dbReference type="Pfam" id="PF02463"/>
    </source>
</evidence>
<dbReference type="PANTHER" id="PTHR11059">
    <property type="entry name" value="DNA REPAIR PROTEIN RECN"/>
    <property type="match status" value="1"/>
</dbReference>
<evidence type="ECO:0000256" key="1">
    <source>
        <dbReference type="ARBA" id="ARBA00003618"/>
    </source>
</evidence>
<evidence type="ECO:0000256" key="5">
    <source>
        <dbReference type="ARBA" id="ARBA00022763"/>
    </source>
</evidence>
<evidence type="ECO:0000256" key="2">
    <source>
        <dbReference type="ARBA" id="ARBA00009441"/>
    </source>
</evidence>
<dbReference type="GO" id="GO:0043590">
    <property type="term" value="C:bacterial nucleoid"/>
    <property type="evidence" value="ECO:0007669"/>
    <property type="project" value="TreeGrafter"/>
</dbReference>
<evidence type="ECO:0000256" key="8">
    <source>
        <dbReference type="ARBA" id="ARBA00033408"/>
    </source>
</evidence>
<dbReference type="PIRSF" id="PIRSF003128">
    <property type="entry name" value="RecN"/>
    <property type="match status" value="1"/>
</dbReference>
<evidence type="ECO:0000256" key="6">
    <source>
        <dbReference type="ARBA" id="ARBA00022840"/>
    </source>
</evidence>
<dbReference type="Pfam" id="PF02463">
    <property type="entry name" value="SMC_N"/>
    <property type="match status" value="1"/>
</dbReference>
<organism evidence="12 13">
    <name type="scientific">Synechococcus sp. (strain ATCC 27144 / PCC 6301 / SAUG 1402/1)</name>
    <name type="common">Anacystis nidulans</name>
    <dbReference type="NCBI Taxonomy" id="269084"/>
    <lineage>
        <taxon>Bacteria</taxon>
        <taxon>Bacillati</taxon>
        <taxon>Cyanobacteriota</taxon>
        <taxon>Cyanophyceae</taxon>
        <taxon>Synechococcales</taxon>
        <taxon>Synechococcaceae</taxon>
        <taxon>Synechococcus</taxon>
    </lineage>
</organism>
<evidence type="ECO:0000256" key="7">
    <source>
        <dbReference type="ARBA" id="ARBA00023204"/>
    </source>
</evidence>
<dbReference type="FunFam" id="3.40.50.300:FF:000356">
    <property type="entry name" value="DNA repair protein RecN"/>
    <property type="match status" value="1"/>
</dbReference>
<dbReference type="eggNOG" id="COG0497">
    <property type="taxonomic scope" value="Bacteria"/>
</dbReference>
<dbReference type="GO" id="GO:0005524">
    <property type="term" value="F:ATP binding"/>
    <property type="evidence" value="ECO:0007669"/>
    <property type="project" value="UniProtKB-KW"/>
</dbReference>
<keyword evidence="7 9" id="KW-0234">DNA repair</keyword>
<dbReference type="NCBIfam" id="TIGR00634">
    <property type="entry name" value="recN"/>
    <property type="match status" value="1"/>
</dbReference>
<reference evidence="12 13" key="1">
    <citation type="journal article" date="2007" name="Photosyn. Res.">
        <title>Complete nucleotide sequence of the freshwater unicellular cyanobacterium Synechococcus elongatus PCC 6301 chromosome: gene content and organization.</title>
        <authorList>
            <person name="Sugita C."/>
            <person name="Ogata K."/>
            <person name="Shikata M."/>
            <person name="Jikuya H."/>
            <person name="Takano J."/>
            <person name="Furumichi M."/>
            <person name="Kanehisa M."/>
            <person name="Omata T."/>
            <person name="Sugiura M."/>
            <person name="Sugita M."/>
        </authorList>
    </citation>
    <scope>NUCLEOTIDE SEQUENCE [LARGE SCALE GENOMIC DNA]</scope>
    <source>
        <strain evidence="13">ATCC 27144 / PCC 6301 / SAUG 1402/1</strain>
    </source>
</reference>
<dbReference type="GO" id="GO:0009432">
    <property type="term" value="P:SOS response"/>
    <property type="evidence" value="ECO:0007669"/>
    <property type="project" value="TreeGrafter"/>
</dbReference>
<dbReference type="GO" id="GO:0006310">
    <property type="term" value="P:DNA recombination"/>
    <property type="evidence" value="ECO:0007669"/>
    <property type="project" value="InterPro"/>
</dbReference>
<feature type="compositionally biased region" description="Polar residues" evidence="10">
    <location>
        <begin position="571"/>
        <end position="580"/>
    </location>
</feature>
<dbReference type="EMBL" id="AP008231">
    <property type="protein sequence ID" value="BAD80504.1"/>
    <property type="molecule type" value="Genomic_DNA"/>
</dbReference>
<keyword evidence="4" id="KW-0547">Nucleotide-binding</keyword>
<dbReference type="InterPro" id="IPR004604">
    <property type="entry name" value="DNA_recomb/repair_RecN"/>
</dbReference>
<keyword evidence="6" id="KW-0067">ATP-binding</keyword>
<dbReference type="InterPro" id="IPR003395">
    <property type="entry name" value="RecF/RecN/SMC_N"/>
</dbReference>
<gene>
    <name evidence="12" type="primary">recN</name>
    <name evidence="12" type="ordered locus">syc2314_c</name>
</gene>
<feature type="domain" description="RecF/RecN/SMC N-terminal" evidence="11">
    <location>
        <begin position="8"/>
        <end position="522"/>
    </location>
</feature>
<dbReference type="KEGG" id="syc:syc2314_c"/>
<dbReference type="GO" id="GO:0006281">
    <property type="term" value="P:DNA repair"/>
    <property type="evidence" value="ECO:0007669"/>
    <property type="project" value="UniProtKB-KW"/>
</dbReference>
<evidence type="ECO:0000313" key="13">
    <source>
        <dbReference type="Proteomes" id="UP000001175"/>
    </source>
</evidence>
<keyword evidence="5 9" id="KW-0227">DNA damage</keyword>
<dbReference type="PANTHER" id="PTHR11059:SF0">
    <property type="entry name" value="DNA REPAIR PROTEIN RECN"/>
    <property type="match status" value="1"/>
</dbReference>
<dbReference type="SUPFAM" id="SSF52540">
    <property type="entry name" value="P-loop containing nucleoside triphosphate hydrolases"/>
    <property type="match status" value="1"/>
</dbReference>
<dbReference type="CDD" id="cd03241">
    <property type="entry name" value="ABC_RecN"/>
    <property type="match status" value="2"/>
</dbReference>
<dbReference type="Gene3D" id="3.40.50.300">
    <property type="entry name" value="P-loop containing nucleotide triphosphate hydrolases"/>
    <property type="match status" value="2"/>
</dbReference>
<comment type="function">
    <text evidence="1 9">May be involved in recombinational repair of damaged DNA.</text>
</comment>
<dbReference type="InterPro" id="IPR027417">
    <property type="entry name" value="P-loop_NTPase"/>
</dbReference>
<evidence type="ECO:0000313" key="12">
    <source>
        <dbReference type="EMBL" id="BAD80504.1"/>
    </source>
</evidence>
<dbReference type="Proteomes" id="UP000001175">
    <property type="component" value="Chromosome"/>
</dbReference>
<evidence type="ECO:0000256" key="9">
    <source>
        <dbReference type="PIRNR" id="PIRNR003128"/>
    </source>
</evidence>
<evidence type="ECO:0000256" key="10">
    <source>
        <dbReference type="SAM" id="MobiDB-lite"/>
    </source>
</evidence>